<evidence type="ECO:0000313" key="3">
    <source>
        <dbReference type="Proteomes" id="UP000761264"/>
    </source>
</evidence>
<protein>
    <submittedName>
        <fullName evidence="2">Chemotaxis protein chel</fullName>
    </submittedName>
</protein>
<proteinExistence type="predicted"/>
<dbReference type="RefSeq" id="WP_167225098.1">
    <property type="nucleotide sequence ID" value="NZ_JAAQPH010000009.1"/>
</dbReference>
<evidence type="ECO:0000259" key="1">
    <source>
        <dbReference type="Pfam" id="PF10135"/>
    </source>
</evidence>
<sequence length="108" mass="11538">MIETSGNPILAGLKSGAALSEKNRTDVTAEERAAMKAGEEFEALFIAEMLGPVFEGLKSDGMFGGGSGEEIYRSLMVQEYGKAIARSGGIGIAETVQREMLKMQEMQS</sequence>
<reference evidence="2" key="1">
    <citation type="submission" date="2020-03" db="EMBL/GenBank/DDBJ databases">
        <title>Genome of Pelagibius litoralis DSM 21314T.</title>
        <authorList>
            <person name="Wang G."/>
        </authorList>
    </citation>
    <scope>NUCLEOTIDE SEQUENCE</scope>
    <source>
        <strain evidence="2">DSM 21314</strain>
    </source>
</reference>
<evidence type="ECO:0000313" key="2">
    <source>
        <dbReference type="EMBL" id="NIA69459.1"/>
    </source>
</evidence>
<dbReference type="InterPro" id="IPR019301">
    <property type="entry name" value="Flagellar_prot_FlgJ_N"/>
</dbReference>
<gene>
    <name evidence="2" type="ORF">HBA54_12735</name>
</gene>
<feature type="domain" description="Flagellar protein FlgJ N-terminal" evidence="1">
    <location>
        <begin position="58"/>
        <end position="98"/>
    </location>
</feature>
<dbReference type="AlphaFoldDB" id="A0A967EY03"/>
<organism evidence="2 3">
    <name type="scientific">Pelagibius litoralis</name>
    <dbReference type="NCBI Taxonomy" id="374515"/>
    <lineage>
        <taxon>Bacteria</taxon>
        <taxon>Pseudomonadati</taxon>
        <taxon>Pseudomonadota</taxon>
        <taxon>Alphaproteobacteria</taxon>
        <taxon>Rhodospirillales</taxon>
        <taxon>Rhodovibrionaceae</taxon>
        <taxon>Pelagibius</taxon>
    </lineage>
</organism>
<keyword evidence="3" id="KW-1185">Reference proteome</keyword>
<dbReference type="Pfam" id="PF10135">
    <property type="entry name" value="Rod-binding"/>
    <property type="match status" value="1"/>
</dbReference>
<comment type="caution">
    <text evidence="2">The sequence shown here is derived from an EMBL/GenBank/DDBJ whole genome shotgun (WGS) entry which is preliminary data.</text>
</comment>
<accession>A0A967EY03</accession>
<name>A0A967EY03_9PROT</name>
<dbReference type="EMBL" id="JAAQPH010000009">
    <property type="protein sequence ID" value="NIA69459.1"/>
    <property type="molecule type" value="Genomic_DNA"/>
</dbReference>
<dbReference type="Proteomes" id="UP000761264">
    <property type="component" value="Unassembled WGS sequence"/>
</dbReference>